<evidence type="ECO:0000256" key="4">
    <source>
        <dbReference type="ARBA" id="ARBA00022840"/>
    </source>
</evidence>
<comment type="similarity">
    <text evidence="8">Belongs to the class-I aminoacyl-tRNA synthetase family.</text>
</comment>
<feature type="domain" description="Methionyl/Leucyl tRNA synthetase" evidence="10">
    <location>
        <begin position="56"/>
        <end position="122"/>
    </location>
</feature>
<evidence type="ECO:0000259" key="10">
    <source>
        <dbReference type="Pfam" id="PF09334"/>
    </source>
</evidence>
<evidence type="ECO:0000256" key="5">
    <source>
        <dbReference type="ARBA" id="ARBA00022917"/>
    </source>
</evidence>
<dbReference type="InterPro" id="IPR014729">
    <property type="entry name" value="Rossmann-like_a/b/a_fold"/>
</dbReference>
<dbReference type="SUPFAM" id="SSF47323">
    <property type="entry name" value="Anticodon-binding domain of a subclass of class I aminoacyl-tRNA synthetases"/>
    <property type="match status" value="1"/>
</dbReference>
<dbReference type="InterPro" id="IPR023457">
    <property type="entry name" value="Met-tRNA_synth_2"/>
</dbReference>
<dbReference type="CDD" id="cd07957">
    <property type="entry name" value="Anticodon_Ia_Met"/>
    <property type="match status" value="1"/>
</dbReference>
<evidence type="ECO:0000256" key="9">
    <source>
        <dbReference type="SAM" id="MobiDB-lite"/>
    </source>
</evidence>
<dbReference type="EMBL" id="JABMIG020000307">
    <property type="protein sequence ID" value="KAL3781752.1"/>
    <property type="molecule type" value="Genomic_DNA"/>
</dbReference>
<dbReference type="Gene3D" id="3.40.50.620">
    <property type="entry name" value="HUPs"/>
    <property type="match status" value="1"/>
</dbReference>
<evidence type="ECO:0000256" key="3">
    <source>
        <dbReference type="ARBA" id="ARBA00022741"/>
    </source>
</evidence>
<feature type="region of interest" description="Disordered" evidence="9">
    <location>
        <begin position="24"/>
        <end position="52"/>
    </location>
</feature>
<evidence type="ECO:0000256" key="6">
    <source>
        <dbReference type="ARBA" id="ARBA00023146"/>
    </source>
</evidence>
<dbReference type="CDD" id="cd00814">
    <property type="entry name" value="MetRS_core"/>
    <property type="match status" value="1"/>
</dbReference>
<dbReference type="NCBIfam" id="TIGR00398">
    <property type="entry name" value="metG"/>
    <property type="match status" value="1"/>
</dbReference>
<dbReference type="InterPro" id="IPR014758">
    <property type="entry name" value="Met-tRNA_synth"/>
</dbReference>
<evidence type="ECO:0000256" key="2">
    <source>
        <dbReference type="ARBA" id="ARBA00022598"/>
    </source>
</evidence>
<dbReference type="Proteomes" id="UP001516023">
    <property type="component" value="Unassembled WGS sequence"/>
</dbReference>
<dbReference type="HAMAP" id="MF_01228">
    <property type="entry name" value="Met_tRNA_synth_type2"/>
    <property type="match status" value="1"/>
</dbReference>
<feature type="domain" description="Methionyl/Leucyl tRNA synthetase" evidence="10">
    <location>
        <begin position="167"/>
        <end position="390"/>
    </location>
</feature>
<dbReference type="SUPFAM" id="SSF52374">
    <property type="entry name" value="Nucleotidylyl transferase"/>
    <property type="match status" value="1"/>
</dbReference>
<dbReference type="AlphaFoldDB" id="A0ABD3P160"/>
<dbReference type="GO" id="GO:0006412">
    <property type="term" value="P:translation"/>
    <property type="evidence" value="ECO:0007669"/>
    <property type="project" value="UniProtKB-KW"/>
</dbReference>
<dbReference type="PANTHER" id="PTHR43326:SF1">
    <property type="entry name" value="METHIONINE--TRNA LIGASE, MITOCHONDRIAL"/>
    <property type="match status" value="1"/>
</dbReference>
<proteinExistence type="inferred from homology"/>
<keyword evidence="5 8" id="KW-0648">Protein biosynthesis</keyword>
<dbReference type="InterPro" id="IPR015413">
    <property type="entry name" value="Methionyl/Leucyl_tRNA_Synth"/>
</dbReference>
<dbReference type="FunFam" id="2.170.220.10:FF:000002">
    <property type="entry name" value="Methionine--tRNA ligase"/>
    <property type="match status" value="1"/>
</dbReference>
<evidence type="ECO:0000259" key="11">
    <source>
        <dbReference type="Pfam" id="PF19303"/>
    </source>
</evidence>
<dbReference type="PANTHER" id="PTHR43326">
    <property type="entry name" value="METHIONYL-TRNA SYNTHETASE"/>
    <property type="match status" value="1"/>
</dbReference>
<feature type="domain" description="Methionyl-tRNA synthetase anticodon-binding" evidence="11">
    <location>
        <begin position="407"/>
        <end position="533"/>
    </location>
</feature>
<dbReference type="GO" id="GO:0004825">
    <property type="term" value="F:methionine-tRNA ligase activity"/>
    <property type="evidence" value="ECO:0007669"/>
    <property type="project" value="UniProtKB-EC"/>
</dbReference>
<sequence length="544" mass="61654">MLAALLTGTSRAFTHAPKTRALASLPNILTANTRHSKSRTRSTPSTSFDDGSSPYQITTPIYYVNDKPHIGHAYTSLACDVIARYMRLSGREVFFLSGTDEHGQKVQQTAEKRGMEPKAFVMRTTEEEHKEAVRHLWKVLVDKGAIYLGSYEGWYSVRDECYYNESELVDGKAPTGAEVTWVKKEDSYFFKLSDYQDKLLQYYEQNQDFIAPESRRNEVVSFVKGGLKDLSISRTTFDWGVKVPGEEEGHVMYVWLDALTNYISALGYPNMEDGSKFSKFWPAALHVVGKDILRFHAVYWPAFLMAADLPLPRRIFAHGWWTKDGEKISKSLGNVIDPVELVETYGVDPTRFFLMSEVTFGNDGDFSDEKMIYKINANLANELGNLNQRIMTLVYKNCDGAVPVEIGPLTDDDKQLLATAASLCQVTGEAISNQAIHKYVEHMVSMVWDANKYIDVQAPWVLRKTDTERMKTVLYVLMEVMRHVAILYQPLMPTSSNAILDQLGIPENEREFEHLGKEECKVLLGRTISKPIAVFPRFEVPVVA</sequence>
<dbReference type="Gene3D" id="1.10.730.10">
    <property type="entry name" value="Isoleucyl-tRNA Synthetase, Domain 1"/>
    <property type="match status" value="1"/>
</dbReference>
<keyword evidence="4 8" id="KW-0067">ATP-binding</keyword>
<dbReference type="GO" id="GO:0005524">
    <property type="term" value="F:ATP binding"/>
    <property type="evidence" value="ECO:0007669"/>
    <property type="project" value="UniProtKB-KW"/>
</dbReference>
<gene>
    <name evidence="12" type="ORF">HJC23_004851</name>
</gene>
<evidence type="ECO:0000256" key="7">
    <source>
        <dbReference type="ARBA" id="ARBA00030904"/>
    </source>
</evidence>
<evidence type="ECO:0000256" key="1">
    <source>
        <dbReference type="ARBA" id="ARBA00012838"/>
    </source>
</evidence>
<evidence type="ECO:0000313" key="13">
    <source>
        <dbReference type="Proteomes" id="UP001516023"/>
    </source>
</evidence>
<keyword evidence="6 8" id="KW-0030">Aminoacyl-tRNA synthetase</keyword>
<dbReference type="InterPro" id="IPR041872">
    <property type="entry name" value="Anticodon_Met"/>
</dbReference>
<reference evidence="12 13" key="1">
    <citation type="journal article" date="2020" name="G3 (Bethesda)">
        <title>Improved Reference Genome for Cyclotella cryptica CCMP332, a Model for Cell Wall Morphogenesis, Salinity Adaptation, and Lipid Production in Diatoms (Bacillariophyta).</title>
        <authorList>
            <person name="Roberts W.R."/>
            <person name="Downey K.M."/>
            <person name="Ruck E.C."/>
            <person name="Traller J.C."/>
            <person name="Alverson A.J."/>
        </authorList>
    </citation>
    <scope>NUCLEOTIDE SEQUENCE [LARGE SCALE GENOMIC DNA]</scope>
    <source>
        <strain evidence="12 13">CCMP332</strain>
    </source>
</reference>
<keyword evidence="2 8" id="KW-0436">Ligase</keyword>
<keyword evidence="13" id="KW-1185">Reference proteome</keyword>
<evidence type="ECO:0000256" key="8">
    <source>
        <dbReference type="RuleBase" id="RU363039"/>
    </source>
</evidence>
<dbReference type="Pfam" id="PF09334">
    <property type="entry name" value="tRNA-synt_1g"/>
    <property type="match status" value="2"/>
</dbReference>
<protein>
    <recommendedName>
        <fullName evidence="1">methionine--tRNA ligase</fullName>
        <ecNumber evidence="1">6.1.1.10</ecNumber>
    </recommendedName>
    <alternativeName>
        <fullName evidence="7">Methionyl-tRNA synthetase</fullName>
    </alternativeName>
</protein>
<comment type="caution">
    <text evidence="12">The sequence shown here is derived from an EMBL/GenBank/DDBJ whole genome shotgun (WGS) entry which is preliminary data.</text>
</comment>
<dbReference type="EC" id="6.1.1.10" evidence="1"/>
<accession>A0ABD3P160</accession>
<dbReference type="Pfam" id="PF19303">
    <property type="entry name" value="Anticodon_3"/>
    <property type="match status" value="1"/>
</dbReference>
<dbReference type="PRINTS" id="PR01041">
    <property type="entry name" value="TRNASYNTHMET"/>
</dbReference>
<evidence type="ECO:0000313" key="12">
    <source>
        <dbReference type="EMBL" id="KAL3781752.1"/>
    </source>
</evidence>
<keyword evidence="3 8" id="KW-0547">Nucleotide-binding</keyword>
<dbReference type="InterPro" id="IPR033911">
    <property type="entry name" value="MetRS_core"/>
</dbReference>
<organism evidence="12 13">
    <name type="scientific">Cyclotella cryptica</name>
    <dbReference type="NCBI Taxonomy" id="29204"/>
    <lineage>
        <taxon>Eukaryota</taxon>
        <taxon>Sar</taxon>
        <taxon>Stramenopiles</taxon>
        <taxon>Ochrophyta</taxon>
        <taxon>Bacillariophyta</taxon>
        <taxon>Coscinodiscophyceae</taxon>
        <taxon>Thalassiosirophycidae</taxon>
        <taxon>Stephanodiscales</taxon>
        <taxon>Stephanodiscaceae</taxon>
        <taxon>Cyclotella</taxon>
    </lineage>
</organism>
<name>A0ABD3P160_9STRA</name>
<dbReference type="InterPro" id="IPR009080">
    <property type="entry name" value="tRNAsynth_Ia_anticodon-bd"/>
</dbReference>
<dbReference type="Gene3D" id="2.170.220.10">
    <property type="match status" value="1"/>
</dbReference>